<protein>
    <submittedName>
        <fullName evidence="2">Uncharacterized protein</fullName>
    </submittedName>
</protein>
<organism evidence="2 3">
    <name type="scientific">Legionella maceachernii</name>
    <dbReference type="NCBI Taxonomy" id="466"/>
    <lineage>
        <taxon>Bacteria</taxon>
        <taxon>Pseudomonadati</taxon>
        <taxon>Pseudomonadota</taxon>
        <taxon>Gammaproteobacteria</taxon>
        <taxon>Legionellales</taxon>
        <taxon>Legionellaceae</taxon>
        <taxon>Legionella</taxon>
    </lineage>
</organism>
<dbReference type="PATRIC" id="fig|466.6.peg.2218"/>
<dbReference type="EMBL" id="LNYL01000045">
    <property type="protein sequence ID" value="KTD25114.1"/>
    <property type="molecule type" value="Genomic_DNA"/>
</dbReference>
<keyword evidence="3" id="KW-1185">Reference proteome</keyword>
<sequence length="79" mass="8465">MERQQLIQTLVSQFEEQIRKLSEHKLKELGSGKLEISLTPVVGREAGGVIGPVKSPIPSGPATAPAASRAKKLDAAKKY</sequence>
<feature type="region of interest" description="Disordered" evidence="1">
    <location>
        <begin position="49"/>
        <end position="79"/>
    </location>
</feature>
<gene>
    <name evidence="2" type="ORF">Lmac_2092</name>
</gene>
<evidence type="ECO:0000313" key="3">
    <source>
        <dbReference type="Proteomes" id="UP000054908"/>
    </source>
</evidence>
<dbReference type="STRING" id="466.Lmac_2092"/>
<dbReference type="OrthoDB" id="5653869at2"/>
<reference evidence="2 3" key="1">
    <citation type="submission" date="2015-11" db="EMBL/GenBank/DDBJ databases">
        <title>Genomic analysis of 38 Legionella species identifies large and diverse effector repertoires.</title>
        <authorList>
            <person name="Burstein D."/>
            <person name="Amaro F."/>
            <person name="Zusman T."/>
            <person name="Lifshitz Z."/>
            <person name="Cohen O."/>
            <person name="Gilbert J.A."/>
            <person name="Pupko T."/>
            <person name="Shuman H.A."/>
            <person name="Segal G."/>
        </authorList>
    </citation>
    <scope>NUCLEOTIDE SEQUENCE [LARGE SCALE GENOMIC DNA]</scope>
    <source>
        <strain evidence="2 3">PX-1-G2-E2</strain>
    </source>
</reference>
<dbReference type="RefSeq" id="WP_058452843.1">
    <property type="nucleotide sequence ID" value="NZ_CAAAIB010000020.1"/>
</dbReference>
<dbReference type="AlphaFoldDB" id="A0A0W0VYI5"/>
<comment type="caution">
    <text evidence="2">The sequence shown here is derived from an EMBL/GenBank/DDBJ whole genome shotgun (WGS) entry which is preliminary data.</text>
</comment>
<accession>A0A0W0VYI5</accession>
<dbReference type="Proteomes" id="UP000054908">
    <property type="component" value="Unassembled WGS sequence"/>
</dbReference>
<evidence type="ECO:0000313" key="2">
    <source>
        <dbReference type="EMBL" id="KTD25114.1"/>
    </source>
</evidence>
<name>A0A0W0VYI5_9GAMM</name>
<proteinExistence type="predicted"/>
<evidence type="ECO:0000256" key="1">
    <source>
        <dbReference type="SAM" id="MobiDB-lite"/>
    </source>
</evidence>